<sequence length="53" mass="5925">MVIAIEPMLTFGDYHAYVESDGWTARTADHSICVQYEHTVAITDNGPEILTKL</sequence>
<dbReference type="Proteomes" id="UP000029453">
    <property type="component" value="Unassembled WGS sequence"/>
</dbReference>
<dbReference type="EMBL" id="BALG01000186">
    <property type="protein sequence ID" value="GAC43291.1"/>
    <property type="molecule type" value="Genomic_DNA"/>
</dbReference>
<dbReference type="InterPro" id="IPR036005">
    <property type="entry name" value="Creatinase/aminopeptidase-like"/>
</dbReference>
<keyword evidence="2" id="KW-1185">Reference proteome</keyword>
<proteinExistence type="predicted"/>
<accession>M9LQP0</accession>
<dbReference type="PANTHER" id="PTHR43330">
    <property type="entry name" value="METHIONINE AMINOPEPTIDASE"/>
    <property type="match status" value="1"/>
</dbReference>
<dbReference type="GO" id="GO:0005829">
    <property type="term" value="C:cytosol"/>
    <property type="evidence" value="ECO:0007669"/>
    <property type="project" value="TreeGrafter"/>
</dbReference>
<dbReference type="SUPFAM" id="SSF55920">
    <property type="entry name" value="Creatinase/aminopeptidase"/>
    <property type="match status" value="1"/>
</dbReference>
<dbReference type="AlphaFoldDB" id="M9LQP0"/>
<dbReference type="Gene3D" id="3.90.230.10">
    <property type="entry name" value="Creatinase/methionine aminopeptidase superfamily"/>
    <property type="match status" value="1"/>
</dbReference>
<comment type="caution">
    <text evidence="1">The sequence shown here is derived from an EMBL/GenBank/DDBJ whole genome shotgun (WGS) entry which is preliminary data.</text>
</comment>
<organism evidence="1 2">
    <name type="scientific">Paenibacillus popilliae ATCC 14706</name>
    <dbReference type="NCBI Taxonomy" id="1212764"/>
    <lineage>
        <taxon>Bacteria</taxon>
        <taxon>Bacillati</taxon>
        <taxon>Bacillota</taxon>
        <taxon>Bacilli</taxon>
        <taxon>Bacillales</taxon>
        <taxon>Paenibacillaceae</taxon>
        <taxon>Paenibacillus</taxon>
    </lineage>
</organism>
<name>M9LQP0_PAEPP</name>
<evidence type="ECO:0000313" key="2">
    <source>
        <dbReference type="Proteomes" id="UP000029453"/>
    </source>
</evidence>
<dbReference type="GO" id="GO:0070006">
    <property type="term" value="F:metalloaminopeptidase activity"/>
    <property type="evidence" value="ECO:0007669"/>
    <property type="project" value="TreeGrafter"/>
</dbReference>
<keyword evidence="1" id="KW-0378">Hydrolase</keyword>
<evidence type="ECO:0000313" key="1">
    <source>
        <dbReference type="EMBL" id="GAC43291.1"/>
    </source>
</evidence>
<keyword evidence="1" id="KW-0031">Aminopeptidase</keyword>
<dbReference type="PANTHER" id="PTHR43330:SF17">
    <property type="entry name" value="METHIONINE AMINOPEPTIDASE"/>
    <property type="match status" value="1"/>
</dbReference>
<protein>
    <submittedName>
        <fullName evidence="1">Methionine aminopeptidase</fullName>
    </submittedName>
</protein>
<reference evidence="1 2" key="1">
    <citation type="submission" date="2012-10" db="EMBL/GenBank/DDBJ databases">
        <title>Draft Genome Sequence of Paenibacillus popilliae ATCC 14706T.</title>
        <authorList>
            <person name="Iiyama K."/>
            <person name="Mori K."/>
            <person name="Mon H."/>
            <person name="Chieda Y."/>
            <person name="Lee J.M."/>
            <person name="Kusakabe T."/>
            <person name="Tashiro K."/>
            <person name="Asano S."/>
            <person name="Yasunaga-Aoki C."/>
            <person name="Shimizu S."/>
        </authorList>
    </citation>
    <scope>NUCLEOTIDE SEQUENCE [LARGE SCALE GENOMIC DNA]</scope>
    <source>
        <strain evidence="1 2">ATCC 14706</strain>
    </source>
</reference>
<keyword evidence="1" id="KW-0645">Protease</keyword>
<gene>
    <name evidence="1" type="ORF">PPOP_2658</name>
</gene>